<name>A0A0R2L6L5_9LACO</name>
<dbReference type="InterPro" id="IPR014922">
    <property type="entry name" value="YdhG-like"/>
</dbReference>
<sequence>MKLADVVTTYIESFDEPVRSRLEAVRALVHQLVPDVTEKIGYQMPAFVDQGRNLIYIGGFKDHLGVFPGVVDDQFAEYRTGKGTLQFKNNVPLPMDVIAQVVKAKHSALLKK</sequence>
<gene>
    <name evidence="2" type="ORF">IV55_GL001939</name>
</gene>
<organism evidence="2 3">
    <name type="scientific">Furfurilactobacillus siliginis</name>
    <dbReference type="NCBI Taxonomy" id="348151"/>
    <lineage>
        <taxon>Bacteria</taxon>
        <taxon>Bacillati</taxon>
        <taxon>Bacillota</taxon>
        <taxon>Bacilli</taxon>
        <taxon>Lactobacillales</taxon>
        <taxon>Lactobacillaceae</taxon>
        <taxon>Furfurilactobacillus</taxon>
    </lineage>
</organism>
<evidence type="ECO:0000313" key="2">
    <source>
        <dbReference type="EMBL" id="KRN95478.1"/>
    </source>
</evidence>
<feature type="domain" description="YdhG-like" evidence="1">
    <location>
        <begin position="19"/>
        <end position="104"/>
    </location>
</feature>
<dbReference type="Pfam" id="PF08818">
    <property type="entry name" value="DUF1801"/>
    <property type="match status" value="1"/>
</dbReference>
<dbReference type="Proteomes" id="UP000051139">
    <property type="component" value="Unassembled WGS sequence"/>
</dbReference>
<comment type="caution">
    <text evidence="2">The sequence shown here is derived from an EMBL/GenBank/DDBJ whole genome shotgun (WGS) entry which is preliminary data.</text>
</comment>
<dbReference type="Gene3D" id="3.90.1150.200">
    <property type="match status" value="1"/>
</dbReference>
<keyword evidence="3" id="KW-1185">Reference proteome</keyword>
<protein>
    <recommendedName>
        <fullName evidence="1">YdhG-like domain-containing protein</fullName>
    </recommendedName>
</protein>
<dbReference type="OrthoDB" id="115213at2"/>
<dbReference type="SUPFAM" id="SSF159888">
    <property type="entry name" value="YdhG-like"/>
    <property type="match status" value="1"/>
</dbReference>
<evidence type="ECO:0000313" key="3">
    <source>
        <dbReference type="Proteomes" id="UP000051139"/>
    </source>
</evidence>
<evidence type="ECO:0000259" key="1">
    <source>
        <dbReference type="Pfam" id="PF08818"/>
    </source>
</evidence>
<dbReference type="STRING" id="348151.IV55_GL001939"/>
<dbReference type="PATRIC" id="fig|348151.3.peg.1992"/>
<accession>A0A0R2L6L5</accession>
<proteinExistence type="predicted"/>
<reference evidence="2 3" key="1">
    <citation type="journal article" date="2015" name="Genome Announc.">
        <title>Expanding the biotechnology potential of lactobacilli through comparative genomics of 213 strains and associated genera.</title>
        <authorList>
            <person name="Sun Z."/>
            <person name="Harris H.M."/>
            <person name="McCann A."/>
            <person name="Guo C."/>
            <person name="Argimon S."/>
            <person name="Zhang W."/>
            <person name="Yang X."/>
            <person name="Jeffery I.B."/>
            <person name="Cooney J.C."/>
            <person name="Kagawa T.F."/>
            <person name="Liu W."/>
            <person name="Song Y."/>
            <person name="Salvetti E."/>
            <person name="Wrobel A."/>
            <person name="Rasinkangas P."/>
            <person name="Parkhill J."/>
            <person name="Rea M.C."/>
            <person name="O'Sullivan O."/>
            <person name="Ritari J."/>
            <person name="Douillard F.P."/>
            <person name="Paul Ross R."/>
            <person name="Yang R."/>
            <person name="Briner A.E."/>
            <person name="Felis G.E."/>
            <person name="de Vos W.M."/>
            <person name="Barrangou R."/>
            <person name="Klaenhammer T.R."/>
            <person name="Caufield P.W."/>
            <person name="Cui Y."/>
            <person name="Zhang H."/>
            <person name="O'Toole P.W."/>
        </authorList>
    </citation>
    <scope>NUCLEOTIDE SEQUENCE [LARGE SCALE GENOMIC DNA]</scope>
    <source>
        <strain evidence="2 3">DSM 22696</strain>
    </source>
</reference>
<dbReference type="AlphaFoldDB" id="A0A0R2L6L5"/>
<dbReference type="EMBL" id="JQCB01000008">
    <property type="protein sequence ID" value="KRN95478.1"/>
    <property type="molecule type" value="Genomic_DNA"/>
</dbReference>